<feature type="compositionally biased region" description="Polar residues" evidence="1">
    <location>
        <begin position="56"/>
        <end position="67"/>
    </location>
</feature>
<reference evidence="3" key="1">
    <citation type="journal article" date="2010" name="Genome Biol.">
        <title>Genome sequence of the necrotrophic plant pathogen Pythium ultimum reveals original pathogenicity mechanisms and effector repertoire.</title>
        <authorList>
            <person name="Levesque C.A."/>
            <person name="Brouwer H."/>
            <person name="Cano L."/>
            <person name="Hamilton J.P."/>
            <person name="Holt C."/>
            <person name="Huitema E."/>
            <person name="Raffaele S."/>
            <person name="Robideau G.P."/>
            <person name="Thines M."/>
            <person name="Win J."/>
            <person name="Zerillo M.M."/>
            <person name="Beakes G.W."/>
            <person name="Boore J.L."/>
            <person name="Busam D."/>
            <person name="Dumas B."/>
            <person name="Ferriera S."/>
            <person name="Fuerstenberg S.I."/>
            <person name="Gachon C.M."/>
            <person name="Gaulin E."/>
            <person name="Govers F."/>
            <person name="Grenville-Briggs L."/>
            <person name="Horner N."/>
            <person name="Hostetler J."/>
            <person name="Jiang R.H."/>
            <person name="Johnson J."/>
            <person name="Krajaejun T."/>
            <person name="Lin H."/>
            <person name="Meijer H.J."/>
            <person name="Moore B."/>
            <person name="Morris P."/>
            <person name="Phuntmart V."/>
            <person name="Puiu D."/>
            <person name="Shetty J."/>
            <person name="Stajich J.E."/>
            <person name="Tripathy S."/>
            <person name="Wawra S."/>
            <person name="van West P."/>
            <person name="Whitty B.R."/>
            <person name="Coutinho P.M."/>
            <person name="Henrissat B."/>
            <person name="Martin F."/>
            <person name="Thomas P.D."/>
            <person name="Tyler B.M."/>
            <person name="De Vries R.P."/>
            <person name="Kamoun S."/>
            <person name="Yandell M."/>
            <person name="Tisserat N."/>
            <person name="Buell C.R."/>
        </authorList>
    </citation>
    <scope>NUCLEOTIDE SEQUENCE</scope>
    <source>
        <strain evidence="3">DAOM:BR144</strain>
    </source>
</reference>
<reference evidence="3" key="2">
    <citation type="submission" date="2010-04" db="EMBL/GenBank/DDBJ databases">
        <authorList>
            <person name="Buell R."/>
            <person name="Hamilton J."/>
            <person name="Hostetler J."/>
        </authorList>
    </citation>
    <scope>NUCLEOTIDE SEQUENCE [LARGE SCALE GENOMIC DNA]</scope>
    <source>
        <strain evidence="3">DAOM:BR144</strain>
    </source>
</reference>
<reference evidence="2" key="3">
    <citation type="submission" date="2015-02" db="UniProtKB">
        <authorList>
            <consortium name="EnsemblProtists"/>
        </authorList>
    </citation>
    <scope>IDENTIFICATION</scope>
    <source>
        <strain evidence="2">DAOM BR144</strain>
    </source>
</reference>
<keyword evidence="3" id="KW-1185">Reference proteome</keyword>
<dbReference type="Proteomes" id="UP000019132">
    <property type="component" value="Unassembled WGS sequence"/>
</dbReference>
<dbReference type="AlphaFoldDB" id="K3X5F5"/>
<protein>
    <submittedName>
        <fullName evidence="2">Uncharacterized protein</fullName>
    </submittedName>
</protein>
<organism evidence="2 3">
    <name type="scientific">Globisporangium ultimum (strain ATCC 200006 / CBS 805.95 / DAOM BR144)</name>
    <name type="common">Pythium ultimum</name>
    <dbReference type="NCBI Taxonomy" id="431595"/>
    <lineage>
        <taxon>Eukaryota</taxon>
        <taxon>Sar</taxon>
        <taxon>Stramenopiles</taxon>
        <taxon>Oomycota</taxon>
        <taxon>Peronosporomycetes</taxon>
        <taxon>Pythiales</taxon>
        <taxon>Pythiaceae</taxon>
        <taxon>Globisporangium</taxon>
    </lineage>
</organism>
<evidence type="ECO:0000313" key="2">
    <source>
        <dbReference type="EnsemblProtists" id="PYU1_T012454"/>
    </source>
</evidence>
<name>K3X5F5_GLOUD</name>
<sequence length="77" mass="8093">MTLDTLEAEPPLMLSASSHTSLHHTFSIVQPLSSQCTPSDCAAPMITFLSVAPASTRNTAPSVSPSVSPLHCTLERS</sequence>
<accession>K3X5F5</accession>
<dbReference type="eggNOG" id="ENOG502RWFW">
    <property type="taxonomic scope" value="Eukaryota"/>
</dbReference>
<feature type="region of interest" description="Disordered" evidence="1">
    <location>
        <begin position="56"/>
        <end position="77"/>
    </location>
</feature>
<proteinExistence type="predicted"/>
<evidence type="ECO:0000313" key="3">
    <source>
        <dbReference type="Proteomes" id="UP000019132"/>
    </source>
</evidence>
<dbReference type="EnsemblProtists" id="PYU1_T012454">
    <property type="protein sequence ID" value="PYU1_T012454"/>
    <property type="gene ID" value="PYU1_G012428"/>
</dbReference>
<dbReference type="EMBL" id="GL376610">
    <property type="status" value="NOT_ANNOTATED_CDS"/>
    <property type="molecule type" value="Genomic_DNA"/>
</dbReference>
<evidence type="ECO:0000256" key="1">
    <source>
        <dbReference type="SAM" id="MobiDB-lite"/>
    </source>
</evidence>
<dbReference type="VEuPathDB" id="FungiDB:PYU1_G012428"/>
<dbReference type="HOGENOM" id="CLU_2459686_0_0_1"/>
<dbReference type="InParanoid" id="K3X5F5"/>